<evidence type="ECO:0000256" key="8">
    <source>
        <dbReference type="SAM" id="Phobius"/>
    </source>
</evidence>
<organism evidence="10 11">
    <name type="scientific">Bifidobacterium apri</name>
    <dbReference type="NCBI Taxonomy" id="1769423"/>
    <lineage>
        <taxon>Bacteria</taxon>
        <taxon>Bacillati</taxon>
        <taxon>Actinomycetota</taxon>
        <taxon>Actinomycetes</taxon>
        <taxon>Bifidobacteriales</taxon>
        <taxon>Bifidobacteriaceae</taxon>
        <taxon>Bifidobacterium</taxon>
    </lineage>
</organism>
<dbReference type="GO" id="GO:0018104">
    <property type="term" value="P:peptidoglycan-protein cross-linking"/>
    <property type="evidence" value="ECO:0007669"/>
    <property type="project" value="TreeGrafter"/>
</dbReference>
<dbReference type="AlphaFoldDB" id="A0A6A2VIM4"/>
<evidence type="ECO:0000256" key="5">
    <source>
        <dbReference type="ARBA" id="ARBA00023316"/>
    </source>
</evidence>
<protein>
    <submittedName>
        <fullName evidence="10">ErfK/YbiS/YcfS/YnhG family protein</fullName>
    </submittedName>
</protein>
<dbReference type="EMBL" id="WBSO01000001">
    <property type="protein sequence ID" value="KAB8301703.1"/>
    <property type="molecule type" value="Genomic_DNA"/>
</dbReference>
<comment type="caution">
    <text evidence="10">The sequence shown here is derived from an EMBL/GenBank/DDBJ whole genome shotgun (WGS) entry which is preliminary data.</text>
</comment>
<dbReference type="GO" id="GO:0008360">
    <property type="term" value="P:regulation of cell shape"/>
    <property type="evidence" value="ECO:0007669"/>
    <property type="project" value="UniProtKB-UniRule"/>
</dbReference>
<keyword evidence="11" id="KW-1185">Reference proteome</keyword>
<feature type="transmembrane region" description="Helical" evidence="8">
    <location>
        <begin position="20"/>
        <end position="38"/>
    </location>
</feature>
<dbReference type="InterPro" id="IPR005490">
    <property type="entry name" value="LD_TPept_cat_dom"/>
</dbReference>
<dbReference type="UniPathway" id="UPA00219"/>
<evidence type="ECO:0000256" key="1">
    <source>
        <dbReference type="ARBA" id="ARBA00004752"/>
    </source>
</evidence>
<feature type="domain" description="L,D-TPase catalytic" evidence="9">
    <location>
        <begin position="120"/>
        <end position="241"/>
    </location>
</feature>
<dbReference type="GO" id="GO:0071555">
    <property type="term" value="P:cell wall organization"/>
    <property type="evidence" value="ECO:0007669"/>
    <property type="project" value="UniProtKB-UniRule"/>
</dbReference>
<comment type="pathway">
    <text evidence="1 6">Cell wall biogenesis; peptidoglycan biosynthesis.</text>
</comment>
<evidence type="ECO:0000256" key="7">
    <source>
        <dbReference type="SAM" id="MobiDB-lite"/>
    </source>
</evidence>
<reference evidence="10 11" key="1">
    <citation type="submission" date="2019-09" db="EMBL/GenBank/DDBJ databases">
        <title>Characterization of the phylogenetic diversity of two novel species belonging to the genus Bifidobacterium: Bifidobacterium cebidarum sp. nov. and Bifidobacterium leontopitheci sp. nov.</title>
        <authorList>
            <person name="Lugli G.A."/>
            <person name="Duranti S."/>
            <person name="Milani C."/>
            <person name="Turroni F."/>
            <person name="Ventura M."/>
        </authorList>
    </citation>
    <scope>NUCLEOTIDE SEQUENCE [LARGE SCALE GENOMIC DNA]</scope>
    <source>
        <strain evidence="10 11">DSM 100238</strain>
    </source>
</reference>
<evidence type="ECO:0000256" key="6">
    <source>
        <dbReference type="PROSITE-ProRule" id="PRU01373"/>
    </source>
</evidence>
<keyword evidence="8" id="KW-0472">Membrane</keyword>
<feature type="active site" description="Proton donor/acceptor" evidence="6">
    <location>
        <position position="190"/>
    </location>
</feature>
<dbReference type="Pfam" id="PF03734">
    <property type="entry name" value="YkuD"/>
    <property type="match status" value="1"/>
</dbReference>
<feature type="region of interest" description="Disordered" evidence="7">
    <location>
        <begin position="55"/>
        <end position="105"/>
    </location>
</feature>
<keyword evidence="4 6" id="KW-0573">Peptidoglycan synthesis</keyword>
<keyword evidence="2" id="KW-0808">Transferase</keyword>
<proteinExistence type="predicted"/>
<feature type="compositionally biased region" description="Polar residues" evidence="7">
    <location>
        <begin position="87"/>
        <end position="99"/>
    </location>
</feature>
<dbReference type="GO" id="GO:0005576">
    <property type="term" value="C:extracellular region"/>
    <property type="evidence" value="ECO:0007669"/>
    <property type="project" value="TreeGrafter"/>
</dbReference>
<dbReference type="GO" id="GO:0071972">
    <property type="term" value="F:peptidoglycan L,D-transpeptidase activity"/>
    <property type="evidence" value="ECO:0007669"/>
    <property type="project" value="TreeGrafter"/>
</dbReference>
<dbReference type="GO" id="GO:0016740">
    <property type="term" value="F:transferase activity"/>
    <property type="evidence" value="ECO:0007669"/>
    <property type="project" value="UniProtKB-KW"/>
</dbReference>
<evidence type="ECO:0000313" key="11">
    <source>
        <dbReference type="Proteomes" id="UP000440041"/>
    </source>
</evidence>
<dbReference type="InterPro" id="IPR038063">
    <property type="entry name" value="Transpep_catalytic_dom"/>
</dbReference>
<evidence type="ECO:0000256" key="3">
    <source>
        <dbReference type="ARBA" id="ARBA00022960"/>
    </source>
</evidence>
<sequence>MAVIPHRSGSEVHPLRHDVKVLLAALACIILIFSFFSVQQHRADVRMQETSQTVSAEASTTFAHSKVPEPDATRTLSRSAVPAISSAPGTHTNKQNAGTTIDWRAPSGGAQPDLSNYKKLSIAVDLSAQRVYVQSNGKTIYTMIASTGLNDSTPHGDFTINGRGDHFYNPSDGWGADYWVSFRNNVFLFHTVPTKQDAGSYVVSEAVKLGHPASHGCVRLTLSDAKWFYEQVPDGTPVHIG</sequence>
<dbReference type="Gene3D" id="2.40.440.10">
    <property type="entry name" value="L,D-transpeptidase catalytic domain-like"/>
    <property type="match status" value="1"/>
</dbReference>
<dbReference type="InterPro" id="IPR050979">
    <property type="entry name" value="LD-transpeptidase"/>
</dbReference>
<gene>
    <name evidence="10" type="ORF">DSM100238_0022</name>
</gene>
<evidence type="ECO:0000256" key="4">
    <source>
        <dbReference type="ARBA" id="ARBA00022984"/>
    </source>
</evidence>
<dbReference type="Proteomes" id="UP000440041">
    <property type="component" value="Unassembled WGS sequence"/>
</dbReference>
<dbReference type="SUPFAM" id="SSF141523">
    <property type="entry name" value="L,D-transpeptidase catalytic domain-like"/>
    <property type="match status" value="1"/>
</dbReference>
<dbReference type="PROSITE" id="PS52029">
    <property type="entry name" value="LD_TPASE"/>
    <property type="match status" value="1"/>
</dbReference>
<dbReference type="CDD" id="cd16913">
    <property type="entry name" value="YkuD_like"/>
    <property type="match status" value="1"/>
</dbReference>
<dbReference type="PANTHER" id="PTHR30582">
    <property type="entry name" value="L,D-TRANSPEPTIDASE"/>
    <property type="match status" value="1"/>
</dbReference>
<keyword evidence="8" id="KW-1133">Transmembrane helix</keyword>
<dbReference type="PANTHER" id="PTHR30582:SF2">
    <property type="entry name" value="L,D-TRANSPEPTIDASE YCIB-RELATED"/>
    <property type="match status" value="1"/>
</dbReference>
<keyword evidence="5 6" id="KW-0961">Cell wall biogenesis/degradation</keyword>
<keyword evidence="3 6" id="KW-0133">Cell shape</keyword>
<dbReference type="OrthoDB" id="5242394at2"/>
<name>A0A6A2VIM4_9BIFI</name>
<evidence type="ECO:0000259" key="9">
    <source>
        <dbReference type="PROSITE" id="PS52029"/>
    </source>
</evidence>
<feature type="active site" description="Nucleophile" evidence="6">
    <location>
        <position position="217"/>
    </location>
</feature>
<evidence type="ECO:0000313" key="10">
    <source>
        <dbReference type="EMBL" id="KAB8301703.1"/>
    </source>
</evidence>
<keyword evidence="8" id="KW-0812">Transmembrane</keyword>
<accession>A0A6A2VIM4</accession>
<evidence type="ECO:0000256" key="2">
    <source>
        <dbReference type="ARBA" id="ARBA00022679"/>
    </source>
</evidence>